<dbReference type="RefSeq" id="WP_307309361.1">
    <property type="nucleotide sequence ID" value="NZ_FNBH01000001.1"/>
</dbReference>
<dbReference type="AlphaFoldDB" id="A0A1G7H2C9"/>
<accession>A0A1G7H2C9</accession>
<dbReference type="PROSITE" id="PS51257">
    <property type="entry name" value="PROKAR_LIPOPROTEIN"/>
    <property type="match status" value="1"/>
</dbReference>
<evidence type="ECO:0000259" key="2">
    <source>
        <dbReference type="Pfam" id="PF20448"/>
    </source>
</evidence>
<feature type="domain" description="DUF6705" evidence="2">
    <location>
        <begin position="1"/>
        <end position="188"/>
    </location>
</feature>
<name>A0A1G7H2C9_9FLAO</name>
<keyword evidence="1" id="KW-0732">Signal</keyword>
<proteinExistence type="predicted"/>
<organism evidence="3 4">
    <name type="scientific">Epilithonimonas hungarica</name>
    <dbReference type="NCBI Taxonomy" id="454006"/>
    <lineage>
        <taxon>Bacteria</taxon>
        <taxon>Pseudomonadati</taxon>
        <taxon>Bacteroidota</taxon>
        <taxon>Flavobacteriia</taxon>
        <taxon>Flavobacteriales</taxon>
        <taxon>Weeksellaceae</taxon>
        <taxon>Chryseobacterium group</taxon>
        <taxon>Epilithonimonas</taxon>
    </lineage>
</organism>
<dbReference type="Proteomes" id="UP000199203">
    <property type="component" value="Unassembled WGS sequence"/>
</dbReference>
<evidence type="ECO:0000256" key="1">
    <source>
        <dbReference type="SAM" id="SignalP"/>
    </source>
</evidence>
<feature type="signal peptide" evidence="1">
    <location>
        <begin position="1"/>
        <end position="19"/>
    </location>
</feature>
<dbReference type="STRING" id="454006.SAMN05421825_0663"/>
<protein>
    <recommendedName>
        <fullName evidence="2">DUF6705 domain-containing protein</fullName>
    </recommendedName>
</protein>
<evidence type="ECO:0000313" key="4">
    <source>
        <dbReference type="Proteomes" id="UP000199203"/>
    </source>
</evidence>
<evidence type="ECO:0000313" key="3">
    <source>
        <dbReference type="EMBL" id="SDE94580.1"/>
    </source>
</evidence>
<feature type="chain" id="PRO_5011781131" description="DUF6705 domain-containing protein" evidence="1">
    <location>
        <begin position="20"/>
        <end position="188"/>
    </location>
</feature>
<dbReference type="Pfam" id="PF20448">
    <property type="entry name" value="DUF6705"/>
    <property type="match status" value="1"/>
</dbReference>
<dbReference type="InterPro" id="IPR046551">
    <property type="entry name" value="DUF6705"/>
</dbReference>
<dbReference type="EMBL" id="FNBH01000001">
    <property type="protein sequence ID" value="SDE94580.1"/>
    <property type="molecule type" value="Genomic_DNA"/>
</dbReference>
<gene>
    <name evidence="3" type="ORF">SAMN05421825_0663</name>
</gene>
<reference evidence="4" key="1">
    <citation type="submission" date="2016-10" db="EMBL/GenBank/DDBJ databases">
        <authorList>
            <person name="Varghese N."/>
            <person name="Submissions S."/>
        </authorList>
    </citation>
    <scope>NUCLEOTIDE SEQUENCE [LARGE SCALE GENOMIC DNA]</scope>
    <source>
        <strain evidence="4">DSM 19684</strain>
    </source>
</reference>
<keyword evidence="4" id="KW-1185">Reference proteome</keyword>
<sequence length="188" mass="21007">MKKILLIFALILGIVGCKAQTYPLNTYYGDVPEYSYMKDLDNVLSPYVGIYKATYNGNETTLYITKEEKMLKVNSLNKKYFKDVLHIKYTVKNISTGAILQDTQNVNTQDNKITSIGTLVFDNNAIDLIHYGAGCGLGGGDIKLKKPSANQISWTFSPESTMMLPGQCPNVDRKIYLPEAANLIFTKQ</sequence>